<feature type="transmembrane region" description="Helical" evidence="6">
    <location>
        <begin position="148"/>
        <end position="179"/>
    </location>
</feature>
<evidence type="ECO:0008006" key="10">
    <source>
        <dbReference type="Google" id="ProtNLM"/>
    </source>
</evidence>
<sequence length="323" mass="36098">MMEAIKSSNSFKCVEKITRPLRRFLNKFLDEWSLSFAAMLSYYLLIFLLSMSVVVAGIIGLFLRNDFDTQQYIKDKIINSIATDNSTAADVKKVIDFATDKLTKNANGFLSIGIVFTIFGASRLFVAIDKCMCIIYRIPERGFIRQNLLAFAAVFILILIIPIMIATSLVSSVLFSIIPSEAGRIGALAGGIGLSLLTAFVFFEFIYWVIPNKKMSLVVTWCGSLIAAITLEIFITLFPFYVQNFMSNYTGQLGFAVILLLFFYYFATIIIVGAQINAVFFENYQTLGGGLGTCVSRMHEEYGVGDLRRPLIDGNSEPRSYTH</sequence>
<keyword evidence="9" id="KW-1185">Reference proteome</keyword>
<dbReference type="Proteomes" id="UP000663825">
    <property type="component" value="Unassembled WGS sequence"/>
</dbReference>
<feature type="transmembrane region" description="Helical" evidence="6">
    <location>
        <begin position="253"/>
        <end position="274"/>
    </location>
</feature>
<dbReference type="GO" id="GO:0005886">
    <property type="term" value="C:plasma membrane"/>
    <property type="evidence" value="ECO:0007669"/>
    <property type="project" value="UniProtKB-SubCell"/>
</dbReference>
<keyword evidence="4 6" id="KW-1133">Transmembrane helix</keyword>
<evidence type="ECO:0000256" key="5">
    <source>
        <dbReference type="ARBA" id="ARBA00023136"/>
    </source>
</evidence>
<evidence type="ECO:0000313" key="8">
    <source>
        <dbReference type="EMBL" id="CAF4112113.1"/>
    </source>
</evidence>
<evidence type="ECO:0000256" key="6">
    <source>
        <dbReference type="SAM" id="Phobius"/>
    </source>
</evidence>
<dbReference type="EMBL" id="CAJNXB010002829">
    <property type="protein sequence ID" value="CAF3279139.1"/>
    <property type="molecule type" value="Genomic_DNA"/>
</dbReference>
<feature type="transmembrane region" description="Helical" evidence="6">
    <location>
        <begin position="109"/>
        <end position="128"/>
    </location>
</feature>
<keyword evidence="2" id="KW-1003">Cell membrane</keyword>
<evidence type="ECO:0000313" key="7">
    <source>
        <dbReference type="EMBL" id="CAF3279139.1"/>
    </source>
</evidence>
<dbReference type="Proteomes" id="UP000663873">
    <property type="component" value="Unassembled WGS sequence"/>
</dbReference>
<keyword evidence="3 6" id="KW-0812">Transmembrane</keyword>
<protein>
    <recommendedName>
        <fullName evidence="10">YihY/virulence factor BrkB family protein</fullName>
    </recommendedName>
</protein>
<evidence type="ECO:0000313" key="9">
    <source>
        <dbReference type="Proteomes" id="UP000663873"/>
    </source>
</evidence>
<dbReference type="InterPro" id="IPR017039">
    <property type="entry name" value="Virul_fac_BrkB"/>
</dbReference>
<comment type="caution">
    <text evidence="8">The sequence shown here is derived from an EMBL/GenBank/DDBJ whole genome shotgun (WGS) entry which is preliminary data.</text>
</comment>
<proteinExistence type="predicted"/>
<dbReference type="OrthoDB" id="10388019at2759"/>
<reference evidence="8" key="1">
    <citation type="submission" date="2021-02" db="EMBL/GenBank/DDBJ databases">
        <authorList>
            <person name="Nowell W R."/>
        </authorList>
    </citation>
    <scope>NUCLEOTIDE SEQUENCE</scope>
</reference>
<dbReference type="PANTHER" id="PTHR30213">
    <property type="entry name" value="INNER MEMBRANE PROTEIN YHJD"/>
    <property type="match status" value="1"/>
</dbReference>
<dbReference type="PIRSF" id="PIRSF035875">
    <property type="entry name" value="RNase_BN"/>
    <property type="match status" value="1"/>
</dbReference>
<evidence type="ECO:0000256" key="3">
    <source>
        <dbReference type="ARBA" id="ARBA00022692"/>
    </source>
</evidence>
<evidence type="ECO:0000256" key="4">
    <source>
        <dbReference type="ARBA" id="ARBA00022989"/>
    </source>
</evidence>
<feature type="transmembrane region" description="Helical" evidence="6">
    <location>
        <begin position="217"/>
        <end position="241"/>
    </location>
</feature>
<name>A0A819VN14_9BILA</name>
<comment type="subcellular location">
    <subcellularLocation>
        <location evidence="1">Cell membrane</location>
        <topology evidence="1">Multi-pass membrane protein</topology>
    </subcellularLocation>
</comment>
<feature type="transmembrane region" description="Helical" evidence="6">
    <location>
        <begin position="185"/>
        <end position="210"/>
    </location>
</feature>
<dbReference type="Pfam" id="PF03631">
    <property type="entry name" value="Virul_fac_BrkB"/>
    <property type="match status" value="1"/>
</dbReference>
<evidence type="ECO:0000256" key="1">
    <source>
        <dbReference type="ARBA" id="ARBA00004651"/>
    </source>
</evidence>
<accession>A0A819VN14</accession>
<organism evidence="8 9">
    <name type="scientific">Rotaria socialis</name>
    <dbReference type="NCBI Taxonomy" id="392032"/>
    <lineage>
        <taxon>Eukaryota</taxon>
        <taxon>Metazoa</taxon>
        <taxon>Spiralia</taxon>
        <taxon>Gnathifera</taxon>
        <taxon>Rotifera</taxon>
        <taxon>Eurotatoria</taxon>
        <taxon>Bdelloidea</taxon>
        <taxon>Philodinida</taxon>
        <taxon>Philodinidae</taxon>
        <taxon>Rotaria</taxon>
    </lineage>
</organism>
<keyword evidence="5 6" id="KW-0472">Membrane</keyword>
<evidence type="ECO:0000256" key="2">
    <source>
        <dbReference type="ARBA" id="ARBA00022475"/>
    </source>
</evidence>
<dbReference type="AlphaFoldDB" id="A0A819VN14"/>
<feature type="transmembrane region" description="Helical" evidence="6">
    <location>
        <begin position="42"/>
        <end position="63"/>
    </location>
</feature>
<dbReference type="EMBL" id="CAJOBP010000056">
    <property type="protein sequence ID" value="CAF4112113.1"/>
    <property type="molecule type" value="Genomic_DNA"/>
</dbReference>
<dbReference type="NCBIfam" id="TIGR00765">
    <property type="entry name" value="yihY_not_rbn"/>
    <property type="match status" value="1"/>
</dbReference>
<dbReference type="PANTHER" id="PTHR30213:SF0">
    <property type="entry name" value="UPF0761 MEMBRANE PROTEIN YIHY"/>
    <property type="match status" value="1"/>
</dbReference>
<gene>
    <name evidence="7" type="ORF">TIS948_LOCUS16783</name>
    <name evidence="8" type="ORF">UJA718_LOCUS988</name>
</gene>